<dbReference type="KEGG" id="amc:MADE_1001120"/>
<dbReference type="EMBL" id="CP001103">
    <property type="protein sequence ID" value="AEA96373.2"/>
    <property type="molecule type" value="Genomic_DNA"/>
</dbReference>
<name>F2G3P4_ALTMD</name>
<proteinExistence type="predicted"/>
<dbReference type="AlphaFoldDB" id="F2G3P4"/>
<reference evidence="1 2" key="1">
    <citation type="journal article" date="2008" name="ISME J.">
        <title>Comparative genomics of two ecotypes of the marine planktonic copiotroph Alteromonas macleodii suggests alternative lifestyles associated with different kinds of particulate organic matter.</title>
        <authorList>
            <person name="Ivars-Martinez E."/>
            <person name="Martin-Cuadrado A.B."/>
            <person name="D'Auria G."/>
            <person name="Mira A."/>
            <person name="Ferriera S."/>
            <person name="Johnson J."/>
            <person name="Friedman R."/>
            <person name="Rodriguez-Valera F."/>
        </authorList>
    </citation>
    <scope>NUCLEOTIDE SEQUENCE [LARGE SCALE GENOMIC DNA]</scope>
    <source>
        <strain evidence="2">DSM 17117 / CIP 110805 / LMG 28347 / Deep ecotype</strain>
    </source>
</reference>
<protein>
    <submittedName>
        <fullName evidence="1">Uncharacterized protein</fullName>
    </submittedName>
</protein>
<sequence>MMLILILFDRKAIQDQAIFPIGDKSLEQNDQAVIFVNTLLS</sequence>
<accession>F2G3P4</accession>
<gene>
    <name evidence="1" type="ordered locus">MADE_1001120</name>
</gene>
<dbReference type="Proteomes" id="UP000001870">
    <property type="component" value="Chromosome"/>
</dbReference>
<keyword evidence="2" id="KW-1185">Reference proteome</keyword>
<dbReference type="HOGENOM" id="CLU_214708_0_0_6"/>
<evidence type="ECO:0000313" key="2">
    <source>
        <dbReference type="Proteomes" id="UP000001870"/>
    </source>
</evidence>
<reference evidence="1 2" key="2">
    <citation type="journal article" date="2015" name="Antonie Van Leeuwenhoek">
        <title>Ecophysiological diversity of a novel member of the genus Alteromonas, and description of Alteromonas mediterranea sp. nov.</title>
        <authorList>
            <person name="Ivanova E.P."/>
            <person name="Lopez-Perez M."/>
            <person name="Zabalos M."/>
            <person name="Nguyen S.H."/>
            <person name="Webb H.K."/>
            <person name="Ryan J."/>
            <person name="Lagutin K."/>
            <person name="Vyssotski M."/>
            <person name="Crawford R.J."/>
            <person name="Rodriguez-Valera F."/>
        </authorList>
    </citation>
    <scope>NUCLEOTIDE SEQUENCE [LARGE SCALE GENOMIC DNA]</scope>
    <source>
        <strain evidence="2">DSM 17117 / CIP 110805 / LMG 28347 / Deep ecotype</strain>
    </source>
</reference>
<evidence type="ECO:0000313" key="1">
    <source>
        <dbReference type="EMBL" id="AEA96373.2"/>
    </source>
</evidence>
<organism evidence="1 2">
    <name type="scientific">Alteromonas mediterranea (strain DSM 17117 / CIP 110805 / LMG 28347 / Deep ecotype)</name>
    <dbReference type="NCBI Taxonomy" id="1774373"/>
    <lineage>
        <taxon>Bacteria</taxon>
        <taxon>Pseudomonadati</taxon>
        <taxon>Pseudomonadota</taxon>
        <taxon>Gammaproteobacteria</taxon>
        <taxon>Alteromonadales</taxon>
        <taxon>Alteromonadaceae</taxon>
        <taxon>Alteromonas/Salinimonas group</taxon>
        <taxon>Alteromonas</taxon>
    </lineage>
</organism>